<organism evidence="1 2">
    <name type="scientific">Rhizophagus irregularis</name>
    <dbReference type="NCBI Taxonomy" id="588596"/>
    <lineage>
        <taxon>Eukaryota</taxon>
        <taxon>Fungi</taxon>
        <taxon>Fungi incertae sedis</taxon>
        <taxon>Mucoromycota</taxon>
        <taxon>Glomeromycotina</taxon>
        <taxon>Glomeromycetes</taxon>
        <taxon>Glomerales</taxon>
        <taxon>Glomeraceae</taxon>
        <taxon>Rhizophagus</taxon>
    </lineage>
</organism>
<comment type="caution">
    <text evidence="1">The sequence shown here is derived from an EMBL/GenBank/DDBJ whole genome shotgun (WGS) entry which is preliminary data.</text>
</comment>
<protein>
    <submittedName>
        <fullName evidence="1">Uncharacterized protein</fullName>
    </submittedName>
</protein>
<evidence type="ECO:0000313" key="2">
    <source>
        <dbReference type="Proteomes" id="UP000232722"/>
    </source>
</evidence>
<dbReference type="Proteomes" id="UP000232722">
    <property type="component" value="Unassembled WGS sequence"/>
</dbReference>
<accession>A0A2N0NKA0</accession>
<gene>
    <name evidence="1" type="ORF">RhiirA5_437578</name>
</gene>
<reference evidence="1 2" key="2">
    <citation type="submission" date="2017-09" db="EMBL/GenBank/DDBJ databases">
        <title>Extensive intraspecific genome diversity in a model arbuscular mycorrhizal fungus.</title>
        <authorList>
            <person name="Chen E.C."/>
            <person name="Morin E."/>
            <person name="Beaudet D."/>
            <person name="Noel J."/>
            <person name="Ndikumana S."/>
            <person name="Charron P."/>
            <person name="St-Onge C."/>
            <person name="Giorgi J."/>
            <person name="Grigoriev I.V."/>
            <person name="Roux C."/>
            <person name="Martin F.M."/>
            <person name="Corradi N."/>
        </authorList>
    </citation>
    <scope>NUCLEOTIDE SEQUENCE [LARGE SCALE GENOMIC DNA]</scope>
    <source>
        <strain evidence="1 2">A5</strain>
    </source>
</reference>
<dbReference type="AlphaFoldDB" id="A0A2N0NKA0"/>
<dbReference type="VEuPathDB" id="FungiDB:RhiirFUN_000969"/>
<evidence type="ECO:0000313" key="1">
    <source>
        <dbReference type="EMBL" id="PKB95001.1"/>
    </source>
</evidence>
<reference evidence="1 2" key="1">
    <citation type="submission" date="2016-04" db="EMBL/GenBank/DDBJ databases">
        <title>Genome analyses suggest a sexual origin of heterokaryosis in a supposedly ancient asexual fungus.</title>
        <authorList>
            <person name="Ropars J."/>
            <person name="Sedzielewska K."/>
            <person name="Noel J."/>
            <person name="Charron P."/>
            <person name="Farinelli L."/>
            <person name="Marton T."/>
            <person name="Kruger M."/>
            <person name="Pelin A."/>
            <person name="Brachmann A."/>
            <person name="Corradi N."/>
        </authorList>
    </citation>
    <scope>NUCLEOTIDE SEQUENCE [LARGE SCALE GENOMIC DNA]</scope>
    <source>
        <strain evidence="1 2">A5</strain>
    </source>
</reference>
<dbReference type="VEuPathDB" id="FungiDB:RhiirFUN_000970"/>
<dbReference type="VEuPathDB" id="FungiDB:RhiirA1_477528"/>
<name>A0A2N0NKA0_9GLOM</name>
<dbReference type="VEuPathDB" id="FungiDB:FUN_019148"/>
<dbReference type="EMBL" id="LLXJ01005270">
    <property type="protein sequence ID" value="PKB95001.1"/>
    <property type="molecule type" value="Genomic_DNA"/>
</dbReference>
<sequence length="411" mass="46885">MSVPSSQSTVLPASSPLIITSASNLTSDEKQNLLFDVDRALEIPMEVLTKSGGPSSNVVQVERHKNSPNHTHFLSEIDRLKRPKAIRSLVEIEAAKNYSAPTITSAVKEYATLELGLDEPARELKRKEVANIKYKVRGPAETYLIGNPNLKLDISDSISYLTEQGYHIEKYCISQRSIRDSTHKTNQYDWRLFTLYVRITYGCWNVDAHFFVSSEDADTVTEALIIIRNKYCHWSPRYILSDHSNIEAKSIKKTFPGMAAVTSTNSLEFFHSELKKTTSSSHGLISAAHKVVNVESASFDFRIKKISAYGVDVDILEKIQKFPFPFQQLIIREACAVMNRLEKGKSTPGLTFLDCFCLFCHQYLLPYKHIFHEHMYGNKLLTTNVWQMFCKIFEESGFKVYESQESFIEYV</sequence>
<proteinExistence type="predicted"/>